<dbReference type="RefSeq" id="WP_188670106.1">
    <property type="nucleotide sequence ID" value="NZ_BMKA01000001.1"/>
</dbReference>
<dbReference type="Proteomes" id="UP000628017">
    <property type="component" value="Unassembled WGS sequence"/>
</dbReference>
<protein>
    <submittedName>
        <fullName evidence="2">Glycosyl transferase</fullName>
    </submittedName>
</protein>
<organism evidence="2 3">
    <name type="scientific">Neptunicoccus cionae</name>
    <dbReference type="NCBI Taxonomy" id="2035344"/>
    <lineage>
        <taxon>Bacteria</taxon>
        <taxon>Pseudomonadati</taxon>
        <taxon>Pseudomonadota</taxon>
        <taxon>Alphaproteobacteria</taxon>
        <taxon>Rhodobacterales</taxon>
        <taxon>Paracoccaceae</taxon>
        <taxon>Neptunicoccus</taxon>
    </lineage>
</organism>
<evidence type="ECO:0000313" key="3">
    <source>
        <dbReference type="Proteomes" id="UP000628017"/>
    </source>
</evidence>
<keyword evidence="2" id="KW-0808">Transferase</keyword>
<keyword evidence="3" id="KW-1185">Reference proteome</keyword>
<gene>
    <name evidence="2" type="ORF">GCM10011498_02220</name>
</gene>
<dbReference type="EMBL" id="BMKA01000001">
    <property type="protein sequence ID" value="GGA06090.1"/>
    <property type="molecule type" value="Genomic_DNA"/>
</dbReference>
<feature type="domain" description="Glycosyl transferase family 25" evidence="1">
    <location>
        <begin position="6"/>
        <end position="125"/>
    </location>
</feature>
<evidence type="ECO:0000313" key="2">
    <source>
        <dbReference type="EMBL" id="GGA06090.1"/>
    </source>
</evidence>
<comment type="caution">
    <text evidence="2">The sequence shown here is derived from an EMBL/GenBank/DDBJ whole genome shotgun (WGS) entry which is preliminary data.</text>
</comment>
<dbReference type="CDD" id="cd06532">
    <property type="entry name" value="Glyco_transf_25"/>
    <property type="match status" value="1"/>
</dbReference>
<name>A0A916QQT0_9RHOB</name>
<dbReference type="GO" id="GO:0016740">
    <property type="term" value="F:transferase activity"/>
    <property type="evidence" value="ECO:0007669"/>
    <property type="project" value="UniProtKB-KW"/>
</dbReference>
<reference evidence="2" key="2">
    <citation type="submission" date="2020-09" db="EMBL/GenBank/DDBJ databases">
        <authorList>
            <person name="Sun Q."/>
            <person name="Zhou Y."/>
        </authorList>
    </citation>
    <scope>NUCLEOTIDE SEQUENCE</scope>
    <source>
        <strain evidence="2">CGMCC 1.15880</strain>
    </source>
</reference>
<proteinExistence type="predicted"/>
<evidence type="ECO:0000259" key="1">
    <source>
        <dbReference type="Pfam" id="PF01755"/>
    </source>
</evidence>
<dbReference type="Pfam" id="PF01755">
    <property type="entry name" value="Glyco_transf_25"/>
    <property type="match status" value="1"/>
</dbReference>
<reference evidence="2" key="1">
    <citation type="journal article" date="2014" name="Int. J. Syst. Evol. Microbiol.">
        <title>Complete genome sequence of Corynebacterium casei LMG S-19264T (=DSM 44701T), isolated from a smear-ripened cheese.</title>
        <authorList>
            <consortium name="US DOE Joint Genome Institute (JGI-PGF)"/>
            <person name="Walter F."/>
            <person name="Albersmeier A."/>
            <person name="Kalinowski J."/>
            <person name="Ruckert C."/>
        </authorList>
    </citation>
    <scope>NUCLEOTIDE SEQUENCE</scope>
    <source>
        <strain evidence="2">CGMCC 1.15880</strain>
    </source>
</reference>
<dbReference type="InterPro" id="IPR002654">
    <property type="entry name" value="Glyco_trans_25"/>
</dbReference>
<dbReference type="AlphaFoldDB" id="A0A916QQT0"/>
<accession>A0A916QQT0</accession>
<sequence>MAERIETLIIHLARATGRRAQVDGLLSGTAYPARIIDAVEGSVLSSDQQDRVLADRPIFRPRYPFPLNAGELGCFLSHRSAWQQIVDEGLDAALILEDDVALVDGFKAAAAFAAQHVSELGYIQFQVRPVPEPKTKMIAQGDTVSIVRPQVTPLRTSAQMVSHAAAVRLLSLTEQVDRPVDTFLQSHWFTGLHLCCVVPSGVEDRTAESGGSTISTRKPVAEKIKREWKRARYRAAVKGRSSNG</sequence>